<comment type="caution">
    <text evidence="6">The sequence shown here is derived from an EMBL/GenBank/DDBJ whole genome shotgun (WGS) entry which is preliminary data.</text>
</comment>
<keyword evidence="4" id="KW-0804">Transcription</keyword>
<dbReference type="GO" id="GO:0003700">
    <property type="term" value="F:DNA-binding transcription factor activity"/>
    <property type="evidence" value="ECO:0007669"/>
    <property type="project" value="InterPro"/>
</dbReference>
<dbReference type="Pfam" id="PF02311">
    <property type="entry name" value="AraC_binding"/>
    <property type="match status" value="1"/>
</dbReference>
<keyword evidence="1" id="KW-0805">Transcription regulation</keyword>
<keyword evidence="2" id="KW-0238">DNA-binding</keyword>
<evidence type="ECO:0000313" key="7">
    <source>
        <dbReference type="Proteomes" id="UP000269289"/>
    </source>
</evidence>
<dbReference type="Proteomes" id="UP000269289">
    <property type="component" value="Unassembled WGS sequence"/>
</dbReference>
<dbReference type="GO" id="GO:0043565">
    <property type="term" value="F:sequence-specific DNA binding"/>
    <property type="evidence" value="ECO:0007669"/>
    <property type="project" value="InterPro"/>
</dbReference>
<dbReference type="InterPro" id="IPR018060">
    <property type="entry name" value="HTH_AraC"/>
</dbReference>
<organism evidence="6 7">
    <name type="scientific">Cellulomonas triticagri</name>
    <dbReference type="NCBI Taxonomy" id="2483352"/>
    <lineage>
        <taxon>Bacteria</taxon>
        <taxon>Bacillati</taxon>
        <taxon>Actinomycetota</taxon>
        <taxon>Actinomycetes</taxon>
        <taxon>Micrococcales</taxon>
        <taxon>Cellulomonadaceae</taxon>
        <taxon>Cellulomonas</taxon>
    </lineage>
</organism>
<evidence type="ECO:0000313" key="6">
    <source>
        <dbReference type="EMBL" id="RMI06624.1"/>
    </source>
</evidence>
<proteinExistence type="predicted"/>
<evidence type="ECO:0000256" key="1">
    <source>
        <dbReference type="ARBA" id="ARBA00023015"/>
    </source>
</evidence>
<dbReference type="EMBL" id="RFFI01000102">
    <property type="protein sequence ID" value="RMI06624.1"/>
    <property type="molecule type" value="Genomic_DNA"/>
</dbReference>
<dbReference type="InterPro" id="IPR020449">
    <property type="entry name" value="Tscrpt_reg_AraC-type_HTH"/>
</dbReference>
<gene>
    <name evidence="6" type="ORF">EBM89_15805</name>
</gene>
<dbReference type="PANTHER" id="PTHR46796:SF7">
    <property type="entry name" value="ARAC FAMILY TRANSCRIPTIONAL REGULATOR"/>
    <property type="match status" value="1"/>
</dbReference>
<dbReference type="InterPro" id="IPR009057">
    <property type="entry name" value="Homeodomain-like_sf"/>
</dbReference>
<name>A0A3M2J1E8_9CELL</name>
<dbReference type="Pfam" id="PF12833">
    <property type="entry name" value="HTH_18"/>
    <property type="match status" value="1"/>
</dbReference>
<reference evidence="6 7" key="1">
    <citation type="submission" date="2018-10" db="EMBL/GenBank/DDBJ databases">
        <title>Isolation, diversity and antifungal activity of actinobacteria from wheat.</title>
        <authorList>
            <person name="Han C."/>
        </authorList>
    </citation>
    <scope>NUCLEOTIDE SEQUENCE [LARGE SCALE GENOMIC DNA]</scope>
    <source>
        <strain evidence="6 7">NEAU-YY56</strain>
    </source>
</reference>
<dbReference type="PROSITE" id="PS00041">
    <property type="entry name" value="HTH_ARAC_FAMILY_1"/>
    <property type="match status" value="1"/>
</dbReference>
<accession>A0A3M2J1E8</accession>
<dbReference type="InterPro" id="IPR037923">
    <property type="entry name" value="HTH-like"/>
</dbReference>
<dbReference type="Gene3D" id="1.10.10.60">
    <property type="entry name" value="Homeodomain-like"/>
    <property type="match status" value="2"/>
</dbReference>
<keyword evidence="3" id="KW-0010">Activator</keyword>
<dbReference type="PRINTS" id="PR00032">
    <property type="entry name" value="HTHARAC"/>
</dbReference>
<evidence type="ECO:0000256" key="4">
    <source>
        <dbReference type="ARBA" id="ARBA00023163"/>
    </source>
</evidence>
<dbReference type="SUPFAM" id="SSF51215">
    <property type="entry name" value="Regulatory protein AraC"/>
    <property type="match status" value="1"/>
</dbReference>
<evidence type="ECO:0000256" key="3">
    <source>
        <dbReference type="ARBA" id="ARBA00023159"/>
    </source>
</evidence>
<dbReference type="SUPFAM" id="SSF46689">
    <property type="entry name" value="Homeodomain-like"/>
    <property type="match status" value="2"/>
</dbReference>
<dbReference type="SMART" id="SM00342">
    <property type="entry name" value="HTH_ARAC"/>
    <property type="match status" value="1"/>
</dbReference>
<dbReference type="PROSITE" id="PS01124">
    <property type="entry name" value="HTH_ARAC_FAMILY_2"/>
    <property type="match status" value="1"/>
</dbReference>
<evidence type="ECO:0000256" key="2">
    <source>
        <dbReference type="ARBA" id="ARBA00023125"/>
    </source>
</evidence>
<feature type="domain" description="HTH araC/xylS-type" evidence="5">
    <location>
        <begin position="187"/>
        <end position="285"/>
    </location>
</feature>
<evidence type="ECO:0000259" key="5">
    <source>
        <dbReference type="PROSITE" id="PS01124"/>
    </source>
</evidence>
<sequence length="288" mass="31487">MSTPRREGFADQRLCVVPRPAVRAAADRAVTRRLVVTDAGWFPAADGHLRQRRNGADEAILMLCVRGSGWVEVAGEQVVVSPSTCVLIPARTPHSYGSSNEHPWTIWWCHLTGTDLKDVTEALGTEHVAPISLRSLDRVTAQFDELVATLEQGQTPAHLLAATGIAWHLIAQIAVDRVLPETGTPVERAIRYLRERIDSSVRVADLAALVGLSPSHLSALFRHATGGGITAYHIALKMARARSLLDTTGLTVGEVARVVGYDDPLYFSRQFRRLHGLNPTAYRAQRKG</sequence>
<dbReference type="AlphaFoldDB" id="A0A3M2J1E8"/>
<dbReference type="OrthoDB" id="3186094at2"/>
<dbReference type="InterPro" id="IPR050204">
    <property type="entry name" value="AraC_XylS_family_regulators"/>
</dbReference>
<dbReference type="InterPro" id="IPR018062">
    <property type="entry name" value="HTH_AraC-typ_CS"/>
</dbReference>
<protein>
    <submittedName>
        <fullName evidence="6">Helix-turn-helix domain-containing protein</fullName>
    </submittedName>
</protein>
<keyword evidence="7" id="KW-1185">Reference proteome</keyword>
<dbReference type="Gene3D" id="2.60.120.280">
    <property type="entry name" value="Regulatory protein AraC"/>
    <property type="match status" value="1"/>
</dbReference>
<dbReference type="CDD" id="cd06986">
    <property type="entry name" value="cupin_MmsR-like_N"/>
    <property type="match status" value="1"/>
</dbReference>
<dbReference type="InterPro" id="IPR003313">
    <property type="entry name" value="AraC-bd"/>
</dbReference>
<dbReference type="PANTHER" id="PTHR46796">
    <property type="entry name" value="HTH-TYPE TRANSCRIPTIONAL ACTIVATOR RHAS-RELATED"/>
    <property type="match status" value="1"/>
</dbReference>